<evidence type="ECO:0000256" key="1">
    <source>
        <dbReference type="SAM" id="Phobius"/>
    </source>
</evidence>
<protein>
    <submittedName>
        <fullName evidence="2">Bm505</fullName>
    </submittedName>
</protein>
<feature type="transmembrane region" description="Helical" evidence="1">
    <location>
        <begin position="7"/>
        <end position="36"/>
    </location>
</feature>
<keyword evidence="1" id="KW-0472">Membrane</keyword>
<dbReference type="AlphaFoldDB" id="A0A1I9G2W2"/>
<keyword evidence="1" id="KW-1133">Transmembrane helix</keyword>
<sequence length="40" mass="4927">MDLIMAFFLWIAKLVITYDHLCHFSIPYILFSYFIWHSVM</sequence>
<reference evidence="2" key="2">
    <citation type="submission" date="2012-12" db="EMBL/GenBank/DDBJ databases">
        <authorList>
            <consortium name="WormBase Consortium"/>
            <person name="Ghedin E."/>
            <person name="Paulini M."/>
        </authorList>
    </citation>
    <scope>NUCLEOTIDE SEQUENCE</scope>
    <source>
        <strain evidence="2">FR3</strain>
    </source>
</reference>
<gene>
    <name evidence="2" type="primary">Bm505</name>
    <name evidence="2" type="ORF">BM_Bm505</name>
</gene>
<evidence type="ECO:0000313" key="2">
    <source>
        <dbReference type="EMBL" id="CDP96887.1"/>
    </source>
</evidence>
<proteinExistence type="predicted"/>
<reference evidence="2" key="1">
    <citation type="journal article" date="2007" name="Science">
        <title>Draft genome of the filarial nematode parasite Brugia malayi.</title>
        <authorList>
            <person name="Ghedin E."/>
            <person name="Wang S."/>
            <person name="Spiro D."/>
            <person name="Caler E."/>
            <person name="Zhao Q."/>
            <person name="Crabtree J."/>
            <person name="Allen J.E."/>
            <person name="Delcher A.L."/>
            <person name="Guiliano D.B."/>
            <person name="Miranda-Saavedra D."/>
            <person name="Angiuoli S.V."/>
            <person name="Creasy T."/>
            <person name="Amedeo P."/>
            <person name="Haas B."/>
            <person name="El-Sayed N.M."/>
            <person name="Wortman J.R."/>
            <person name="Feldblyum T."/>
            <person name="Tallon L."/>
            <person name="Schatz M."/>
            <person name="Shumway M."/>
            <person name="Koo H."/>
            <person name="Salzberg S.L."/>
            <person name="Schobel S."/>
            <person name="Pertea M."/>
            <person name="Pop M."/>
            <person name="White O."/>
            <person name="Barton G.J."/>
            <person name="Carlow C.K."/>
            <person name="Crawford M.J."/>
            <person name="Daub J."/>
            <person name="Dimmic M.W."/>
            <person name="Estes C.F."/>
            <person name="Foster J.M."/>
            <person name="Ganatra M."/>
            <person name="Gregory W.F."/>
            <person name="Johnson N.M."/>
            <person name="Jin J."/>
            <person name="Komuniecki R."/>
            <person name="Korf I."/>
            <person name="Kumar S."/>
            <person name="Laney S."/>
            <person name="Li B.W."/>
            <person name="Li W."/>
            <person name="Lindblom T.H."/>
            <person name="Lustigman S."/>
            <person name="Ma D."/>
            <person name="Maina C.V."/>
            <person name="Martin D.M."/>
            <person name="McCarter J.P."/>
            <person name="McReynolds L."/>
            <person name="Mitreva M."/>
            <person name="Nutman T.B."/>
            <person name="Parkinson J."/>
            <person name="Peregrin-Alvarez J.M."/>
            <person name="Poole C."/>
            <person name="Ren Q."/>
            <person name="Saunders L."/>
            <person name="Sluder A.E."/>
            <person name="Smith K."/>
            <person name="Stanke M."/>
            <person name="Unnasch T.R."/>
            <person name="Ware J."/>
            <person name="Wei A.D."/>
            <person name="Weil G."/>
            <person name="Williams D.J."/>
            <person name="Zhang Y."/>
            <person name="Williams S.A."/>
            <person name="Fraser-Liggett C."/>
            <person name="Slatko B."/>
            <person name="Blaxter M.L."/>
            <person name="Scott A.L."/>
        </authorList>
    </citation>
    <scope>NUCLEOTIDE SEQUENCE</scope>
    <source>
        <strain evidence="2">FR3</strain>
    </source>
</reference>
<accession>A0A1I9G2W2</accession>
<keyword evidence="1" id="KW-0812">Transmembrane</keyword>
<dbReference type="EMBL" id="LN856962">
    <property type="protein sequence ID" value="CDP96887.1"/>
    <property type="molecule type" value="Genomic_DNA"/>
</dbReference>
<organism evidence="2">
    <name type="scientific">Brugia malayi</name>
    <name type="common">Filarial nematode worm</name>
    <dbReference type="NCBI Taxonomy" id="6279"/>
    <lineage>
        <taxon>Eukaryota</taxon>
        <taxon>Metazoa</taxon>
        <taxon>Ecdysozoa</taxon>
        <taxon>Nematoda</taxon>
        <taxon>Chromadorea</taxon>
        <taxon>Rhabditida</taxon>
        <taxon>Spirurina</taxon>
        <taxon>Spiruromorpha</taxon>
        <taxon>Filarioidea</taxon>
        <taxon>Onchocercidae</taxon>
        <taxon>Brugia</taxon>
    </lineage>
</organism>
<name>A0A1I9G2W2_BRUMA</name>